<gene>
    <name evidence="1" type="ORF">RPERSI_LOCUS10993</name>
</gene>
<protein>
    <submittedName>
        <fullName evidence="1">9077_t:CDS:1</fullName>
    </submittedName>
</protein>
<keyword evidence="2" id="KW-1185">Reference proteome</keyword>
<dbReference type="Proteomes" id="UP000789920">
    <property type="component" value="Unassembled WGS sequence"/>
</dbReference>
<evidence type="ECO:0000313" key="1">
    <source>
        <dbReference type="EMBL" id="CAG8717204.1"/>
    </source>
</evidence>
<organism evidence="1 2">
    <name type="scientific">Racocetra persica</name>
    <dbReference type="NCBI Taxonomy" id="160502"/>
    <lineage>
        <taxon>Eukaryota</taxon>
        <taxon>Fungi</taxon>
        <taxon>Fungi incertae sedis</taxon>
        <taxon>Mucoromycota</taxon>
        <taxon>Glomeromycotina</taxon>
        <taxon>Glomeromycetes</taxon>
        <taxon>Diversisporales</taxon>
        <taxon>Gigasporaceae</taxon>
        <taxon>Racocetra</taxon>
    </lineage>
</organism>
<accession>A0ACA9PUE9</accession>
<sequence>MTVKVPEKKDIIIDLSQLQLLFDKLTKSFKDMTKRIITASKPEQKELNLIVIRKFHEQEDEDPIEWFENMRILICLKFRTVITIATGYLSKDWYRENKSNIRKWNDKDNPDEIETSEKLPAPYVVQIFLGQSQRILWTADVATTSKNCKQYGNSNKGNKRNVYQLCKYGDIGYTTKKLELKKNLSAQSKESKQPKQPASTKSRH</sequence>
<evidence type="ECO:0000313" key="2">
    <source>
        <dbReference type="Proteomes" id="UP000789920"/>
    </source>
</evidence>
<comment type="caution">
    <text evidence="1">The sequence shown here is derived from an EMBL/GenBank/DDBJ whole genome shotgun (WGS) entry which is preliminary data.</text>
</comment>
<reference evidence="1" key="1">
    <citation type="submission" date="2021-06" db="EMBL/GenBank/DDBJ databases">
        <authorList>
            <person name="Kallberg Y."/>
            <person name="Tangrot J."/>
            <person name="Rosling A."/>
        </authorList>
    </citation>
    <scope>NUCLEOTIDE SEQUENCE</scope>
    <source>
        <strain evidence="1">MA461A</strain>
    </source>
</reference>
<name>A0ACA9PUE9_9GLOM</name>
<proteinExistence type="predicted"/>
<feature type="non-terminal residue" evidence="1">
    <location>
        <position position="204"/>
    </location>
</feature>
<dbReference type="EMBL" id="CAJVQC010022267">
    <property type="protein sequence ID" value="CAG8717204.1"/>
    <property type="molecule type" value="Genomic_DNA"/>
</dbReference>